<accession>A0A5E4Q3A1</accession>
<protein>
    <submittedName>
        <fullName evidence="1">Uncharacterized protein</fullName>
    </submittedName>
</protein>
<proteinExistence type="predicted"/>
<sequence>MQILDCKVNVDREATLTTLQRVLIIALHLAALMAKLLEEPECNDDVSKNIHKSVYSLVKLDISASRSLGAARGVLV</sequence>
<dbReference type="AlphaFoldDB" id="A0A5E4Q3A1"/>
<feature type="non-terminal residue" evidence="1">
    <location>
        <position position="76"/>
    </location>
</feature>
<evidence type="ECO:0000313" key="2">
    <source>
        <dbReference type="Proteomes" id="UP000324832"/>
    </source>
</evidence>
<keyword evidence="2" id="KW-1185">Reference proteome</keyword>
<reference evidence="1 2" key="1">
    <citation type="submission" date="2017-07" db="EMBL/GenBank/DDBJ databases">
        <authorList>
            <person name="Talla V."/>
            <person name="Backstrom N."/>
        </authorList>
    </citation>
    <scope>NUCLEOTIDE SEQUENCE [LARGE SCALE GENOMIC DNA]</scope>
</reference>
<name>A0A5E4Q3A1_9NEOP</name>
<organism evidence="1 2">
    <name type="scientific">Leptidea sinapis</name>
    <dbReference type="NCBI Taxonomy" id="189913"/>
    <lineage>
        <taxon>Eukaryota</taxon>
        <taxon>Metazoa</taxon>
        <taxon>Ecdysozoa</taxon>
        <taxon>Arthropoda</taxon>
        <taxon>Hexapoda</taxon>
        <taxon>Insecta</taxon>
        <taxon>Pterygota</taxon>
        <taxon>Neoptera</taxon>
        <taxon>Endopterygota</taxon>
        <taxon>Lepidoptera</taxon>
        <taxon>Glossata</taxon>
        <taxon>Ditrysia</taxon>
        <taxon>Papilionoidea</taxon>
        <taxon>Pieridae</taxon>
        <taxon>Dismorphiinae</taxon>
        <taxon>Leptidea</taxon>
    </lineage>
</organism>
<dbReference type="EMBL" id="FZQP02001177">
    <property type="protein sequence ID" value="VVC91994.1"/>
    <property type="molecule type" value="Genomic_DNA"/>
</dbReference>
<evidence type="ECO:0000313" key="1">
    <source>
        <dbReference type="EMBL" id="VVC91994.1"/>
    </source>
</evidence>
<dbReference type="Proteomes" id="UP000324832">
    <property type="component" value="Unassembled WGS sequence"/>
</dbReference>
<gene>
    <name evidence="1" type="ORF">LSINAPIS_LOCUS4532</name>
</gene>